<dbReference type="EMBL" id="FPAQ01000007">
    <property type="protein sequence ID" value="SFT54888.1"/>
    <property type="molecule type" value="Genomic_DNA"/>
</dbReference>
<dbReference type="Proteomes" id="UP000199594">
    <property type="component" value="Unassembled WGS sequence"/>
</dbReference>
<proteinExistence type="predicted"/>
<name>A0A1I6YX59_9GAMM</name>
<gene>
    <name evidence="1" type="ORF">SAMN04487956_107105</name>
</gene>
<sequence length="287" mass="32688">MLNIDDIFREKQSAAPCLVKGKWYRVQWTPDLSAGERLNLGVAFLPQQGTPYIQTIDDFGRLRCLYDDRAEFHAKLACRVAEMMIESEPNPENWTSPQLSVVEGGFAQGESAEEIVERMMGDLVPLSAPRGYRSTRHSPITKKRAYRRINDSLAFRLGNEYRRHVPEDPKVKTELGINLFLPFRRERDGHEAATIVSADFTKPEKIQGELYLGHRDVSVATTEKAFRNGTIFILRPGGNMKDADLRAAEEEVKDFSLYLKSLRVPHFLGKDTDELTDAIKEWCLEVA</sequence>
<organism evidence="1 2">
    <name type="scientific">Halomonas saccharevitans</name>
    <dbReference type="NCBI Taxonomy" id="416872"/>
    <lineage>
        <taxon>Bacteria</taxon>
        <taxon>Pseudomonadati</taxon>
        <taxon>Pseudomonadota</taxon>
        <taxon>Gammaproteobacteria</taxon>
        <taxon>Oceanospirillales</taxon>
        <taxon>Halomonadaceae</taxon>
        <taxon>Halomonas</taxon>
    </lineage>
</organism>
<evidence type="ECO:0000313" key="2">
    <source>
        <dbReference type="Proteomes" id="UP000199594"/>
    </source>
</evidence>
<dbReference type="RefSeq" id="WP_139233896.1">
    <property type="nucleotide sequence ID" value="NZ_FPAQ01000007.1"/>
</dbReference>
<dbReference type="AlphaFoldDB" id="A0A1I6YX59"/>
<reference evidence="1 2" key="1">
    <citation type="submission" date="2016-10" db="EMBL/GenBank/DDBJ databases">
        <authorList>
            <person name="de Groot N.N."/>
        </authorList>
    </citation>
    <scope>NUCLEOTIDE SEQUENCE [LARGE SCALE GENOMIC DNA]</scope>
    <source>
        <strain evidence="1 2">CGMCC 1.6493</strain>
    </source>
</reference>
<protein>
    <submittedName>
        <fullName evidence="1">Uncharacterized protein</fullName>
    </submittedName>
</protein>
<accession>A0A1I6YX59</accession>
<evidence type="ECO:0000313" key="1">
    <source>
        <dbReference type="EMBL" id="SFT54888.1"/>
    </source>
</evidence>
<dbReference type="OrthoDB" id="6156162at2"/>